<evidence type="ECO:0000256" key="1">
    <source>
        <dbReference type="ARBA" id="ARBA00010634"/>
    </source>
</evidence>
<organism evidence="4 5">
    <name type="scientific">Sphingomonas kyungheensis</name>
    <dbReference type="NCBI Taxonomy" id="1069987"/>
    <lineage>
        <taxon>Bacteria</taxon>
        <taxon>Pseudomonadati</taxon>
        <taxon>Pseudomonadota</taxon>
        <taxon>Alphaproteobacteria</taxon>
        <taxon>Sphingomonadales</taxon>
        <taxon>Sphingomonadaceae</taxon>
        <taxon>Sphingomonas</taxon>
    </lineage>
</organism>
<comment type="caution">
    <text evidence="4">The sequence shown here is derived from an EMBL/GenBank/DDBJ whole genome shotgun (WGS) entry which is preliminary data.</text>
</comment>
<dbReference type="PRINTS" id="PR01805">
    <property type="entry name" value="VACJLIPOPROT"/>
</dbReference>
<feature type="compositionally biased region" description="Basic and acidic residues" evidence="3">
    <location>
        <begin position="326"/>
        <end position="338"/>
    </location>
</feature>
<dbReference type="Pfam" id="PF04333">
    <property type="entry name" value="MlaA"/>
    <property type="match status" value="1"/>
</dbReference>
<feature type="compositionally biased region" description="Low complexity" evidence="3">
    <location>
        <begin position="52"/>
        <end position="71"/>
    </location>
</feature>
<proteinExistence type="inferred from homology"/>
<feature type="region of interest" description="Disordered" evidence="3">
    <location>
        <begin position="309"/>
        <end position="338"/>
    </location>
</feature>
<reference evidence="4 5" key="1">
    <citation type="journal article" date="2013" name="Int. J. Syst. Evol. Microbiol.">
        <title>Sphingomonas kyungheensis sp. nov., a bacterium with ginsenoside-converting activity isolated from soil of a ginseng field.</title>
        <authorList>
            <person name="Son H.M."/>
            <person name="Yang J.E."/>
            <person name="Park Y."/>
            <person name="Han C.K."/>
            <person name="Kim S.G."/>
            <person name="Kook M."/>
            <person name="Yi T.H."/>
        </authorList>
    </citation>
    <scope>NUCLEOTIDE SEQUENCE [LARGE SCALE GENOMIC DNA]</scope>
    <source>
        <strain evidence="4 5">LMG 26582</strain>
    </source>
</reference>
<name>A0ABU8H176_9SPHN</name>
<dbReference type="Proteomes" id="UP001367771">
    <property type="component" value="Unassembled WGS sequence"/>
</dbReference>
<accession>A0ABU8H176</accession>
<protein>
    <submittedName>
        <fullName evidence="4">MlaA family lipoprotein</fullName>
    </submittedName>
</protein>
<dbReference type="InterPro" id="IPR007428">
    <property type="entry name" value="MlaA"/>
</dbReference>
<comment type="similarity">
    <text evidence="1">Belongs to the MlaA family.</text>
</comment>
<dbReference type="RefSeq" id="WP_336544781.1">
    <property type="nucleotide sequence ID" value="NZ_JBBBDM010000002.1"/>
</dbReference>
<keyword evidence="5" id="KW-1185">Reference proteome</keyword>
<evidence type="ECO:0000313" key="5">
    <source>
        <dbReference type="Proteomes" id="UP001367771"/>
    </source>
</evidence>
<dbReference type="EMBL" id="JBBBDM010000002">
    <property type="protein sequence ID" value="MEI5686736.1"/>
    <property type="molecule type" value="Genomic_DNA"/>
</dbReference>
<evidence type="ECO:0000313" key="4">
    <source>
        <dbReference type="EMBL" id="MEI5686736.1"/>
    </source>
</evidence>
<feature type="region of interest" description="Disordered" evidence="3">
    <location>
        <begin position="45"/>
        <end position="71"/>
    </location>
</feature>
<keyword evidence="2" id="KW-0732">Signal</keyword>
<evidence type="ECO:0000256" key="3">
    <source>
        <dbReference type="SAM" id="MobiDB-lite"/>
    </source>
</evidence>
<dbReference type="PANTHER" id="PTHR30035:SF3">
    <property type="entry name" value="INTERMEMBRANE PHOSPHOLIPID TRANSPORT SYSTEM LIPOPROTEIN MLAA"/>
    <property type="match status" value="1"/>
</dbReference>
<dbReference type="PANTHER" id="PTHR30035">
    <property type="entry name" value="LIPOPROTEIN VACJ-RELATED"/>
    <property type="match status" value="1"/>
</dbReference>
<evidence type="ECO:0000256" key="2">
    <source>
        <dbReference type="ARBA" id="ARBA00022729"/>
    </source>
</evidence>
<keyword evidence="4" id="KW-0449">Lipoprotein</keyword>
<gene>
    <name evidence="4" type="ORF">V8201_06545</name>
</gene>
<sequence length="338" mass="36076">MLNWVVWTTVSALASAPAQQTPPAQVPPATVRTDTAPVIVPVAPQAAPPTPDQVAPADQAAPAVPVPMAAPETPPPALPQTVQPLPAGPITEPADIVITGRSDAKIDPFRAVNERSFEATEAVDKALIAPVARAYKKTAPKPFRDGVHNVLYNLREPVVFLNFLLQHKIGKAIETVGRFGINTTVGLLGAFDIAKRKPFRLPRRGNGFADTLGFYGVKPGPFMFLPLVGPTTVRDLFGGAVDRLVLPLAAGRVVTKPAFVVPAAVLGVLDHRAEFDDTLHELHDNAADPYANTRTFYLQRRQAEIDHLRGRGTGSSSPMSEAPKAAIDDHGREVKTAP</sequence>